<gene>
    <name evidence="1" type="ORF">E2L08_16540</name>
</gene>
<protein>
    <recommendedName>
        <fullName evidence="3">Transposase</fullName>
    </recommendedName>
</protein>
<dbReference type="Proteomes" id="UP000295701">
    <property type="component" value="Unassembled WGS sequence"/>
</dbReference>
<dbReference type="InterPro" id="IPR002514">
    <property type="entry name" value="Transposase_8"/>
</dbReference>
<sequence length="54" mass="6134">MAESYVPGVLVGDVALWHELLPSQLTTWRRHYRQGELVPRGSTLRVAQSMIATR</sequence>
<comment type="caution">
    <text evidence="1">The sequence shown here is derived from an EMBL/GenBank/DDBJ whole genome shotgun (WGS) entry which is preliminary data.</text>
</comment>
<dbReference type="GO" id="GO:0003677">
    <property type="term" value="F:DNA binding"/>
    <property type="evidence" value="ECO:0007669"/>
    <property type="project" value="InterPro"/>
</dbReference>
<proteinExistence type="predicted"/>
<evidence type="ECO:0000313" key="2">
    <source>
        <dbReference type="Proteomes" id="UP000295701"/>
    </source>
</evidence>
<dbReference type="AlphaFoldDB" id="A0A4R6A0P7"/>
<dbReference type="GO" id="GO:0006313">
    <property type="term" value="P:DNA transposition"/>
    <property type="evidence" value="ECO:0007669"/>
    <property type="project" value="InterPro"/>
</dbReference>
<dbReference type="GO" id="GO:0004803">
    <property type="term" value="F:transposase activity"/>
    <property type="evidence" value="ECO:0007669"/>
    <property type="project" value="InterPro"/>
</dbReference>
<dbReference type="Pfam" id="PF01527">
    <property type="entry name" value="HTH_Tnp_1"/>
    <property type="match status" value="1"/>
</dbReference>
<dbReference type="OrthoDB" id="9800877at2"/>
<accession>A0A4R6A0P7</accession>
<reference evidence="1 2" key="1">
    <citation type="submission" date="2019-03" db="EMBL/GenBank/DDBJ databases">
        <title>Primorskyibacter sp. SS33 isolated from sediments.</title>
        <authorList>
            <person name="Xunke S."/>
        </authorList>
    </citation>
    <scope>NUCLEOTIDE SEQUENCE [LARGE SCALE GENOMIC DNA]</scope>
    <source>
        <strain evidence="1 2">SS33</strain>
    </source>
</reference>
<organism evidence="1 2">
    <name type="scientific">Palleronia sediminis</name>
    <dbReference type="NCBI Taxonomy" id="2547833"/>
    <lineage>
        <taxon>Bacteria</taxon>
        <taxon>Pseudomonadati</taxon>
        <taxon>Pseudomonadota</taxon>
        <taxon>Alphaproteobacteria</taxon>
        <taxon>Rhodobacterales</taxon>
        <taxon>Roseobacteraceae</taxon>
        <taxon>Palleronia</taxon>
    </lineage>
</organism>
<keyword evidence="2" id="KW-1185">Reference proteome</keyword>
<dbReference type="RefSeq" id="WP_133398190.1">
    <property type="nucleotide sequence ID" value="NZ_SNAA01000035.1"/>
</dbReference>
<evidence type="ECO:0008006" key="3">
    <source>
        <dbReference type="Google" id="ProtNLM"/>
    </source>
</evidence>
<dbReference type="EMBL" id="SNAA01000035">
    <property type="protein sequence ID" value="TDL74143.1"/>
    <property type="molecule type" value="Genomic_DNA"/>
</dbReference>
<name>A0A4R6A0P7_9RHOB</name>
<evidence type="ECO:0000313" key="1">
    <source>
        <dbReference type="EMBL" id="TDL74143.1"/>
    </source>
</evidence>